<evidence type="ECO:0000256" key="9">
    <source>
        <dbReference type="ARBA" id="ARBA00023136"/>
    </source>
</evidence>
<dbReference type="SUPFAM" id="SSF81324">
    <property type="entry name" value="Voltage-gated potassium channels"/>
    <property type="match status" value="1"/>
</dbReference>
<evidence type="ECO:0000313" key="15">
    <source>
        <dbReference type="EMBL" id="CAE4579844.1"/>
    </source>
</evidence>
<organism evidence="15">
    <name type="scientific">Ditylum brightwellii</name>
    <dbReference type="NCBI Taxonomy" id="49249"/>
    <lineage>
        <taxon>Eukaryota</taxon>
        <taxon>Sar</taxon>
        <taxon>Stramenopiles</taxon>
        <taxon>Ochrophyta</taxon>
        <taxon>Bacillariophyta</taxon>
        <taxon>Mediophyceae</taxon>
        <taxon>Lithodesmiophycidae</taxon>
        <taxon>Lithodesmiales</taxon>
        <taxon>Lithodesmiaceae</taxon>
        <taxon>Ditylum</taxon>
    </lineage>
</organism>
<keyword evidence="4 13" id="KW-0812">Transmembrane</keyword>
<reference evidence="15" key="1">
    <citation type="submission" date="2021-01" db="EMBL/GenBank/DDBJ databases">
        <authorList>
            <person name="Corre E."/>
            <person name="Pelletier E."/>
            <person name="Niang G."/>
            <person name="Scheremetjew M."/>
            <person name="Finn R."/>
            <person name="Kale V."/>
            <person name="Holt S."/>
            <person name="Cochrane G."/>
            <person name="Meng A."/>
            <person name="Brown T."/>
            <person name="Cohen L."/>
        </authorList>
    </citation>
    <scope>NUCLEOTIDE SEQUENCE</scope>
    <source>
        <strain evidence="15">GSO104</strain>
    </source>
</reference>
<evidence type="ECO:0000256" key="5">
    <source>
        <dbReference type="ARBA" id="ARBA00022826"/>
    </source>
</evidence>
<accession>A0A7S4QEL7</accession>
<dbReference type="Pfam" id="PF00520">
    <property type="entry name" value="Ion_trans"/>
    <property type="match status" value="1"/>
</dbReference>
<keyword evidence="2" id="KW-0813">Transport</keyword>
<sequence>MSERTNTSRDGHSKGMKSRKQHSGSTLQSTRSYQTALSGQTSYKRSAFARRGIKKNRSTLRVVLDTHNTRHSPRTSLISAASSISNHSKDTRRMKLIPKRPLPYELLRHIAFKNFIATVIVVDLAFFIASTHKKLRHRQQIFYAIEVISSSIFLVEYIARLAMCTQSRTHRDNGPFLGRMCYMVSINALIDAFATFPIFIELLTGIKLPTMTFLRVFRLMRLTKTLGFSRSLRSVQRVVYYNREILWVALLLCTFLVLFTSFLLYFFRPSDSTRLPHDSEFGSIPATMYLSALMLSGQGGPTGDLPWYTKSIVLMTSFFSVAMFAIPASMFTWGFEAEAERLAAKSYRLRHKQDGDSSSSSDDSYGWRDDSFSDSSDEEYERIIAGEDEMTEDIEDDMKILVRGLSTRISQVESSFVQRNGVSNGMSGLSSGLYSGLYSIQSMSDRRSSSESQTTLCPDIKLTLEQSIKRLEEKVNATTSKLDRLLEIIEKKGVVLDEKQS</sequence>
<evidence type="ECO:0000256" key="7">
    <source>
        <dbReference type="ARBA" id="ARBA00022989"/>
    </source>
</evidence>
<dbReference type="InterPro" id="IPR005821">
    <property type="entry name" value="Ion_trans_dom"/>
</dbReference>
<evidence type="ECO:0000256" key="1">
    <source>
        <dbReference type="ARBA" id="ARBA00004141"/>
    </source>
</evidence>
<evidence type="ECO:0000256" key="8">
    <source>
        <dbReference type="ARBA" id="ARBA00023065"/>
    </source>
</evidence>
<keyword evidence="7 13" id="KW-1133">Transmembrane helix</keyword>
<feature type="transmembrane region" description="Helical" evidence="13">
    <location>
        <begin position="180"/>
        <end position="200"/>
    </location>
</feature>
<feature type="transmembrane region" description="Helical" evidence="13">
    <location>
        <begin position="312"/>
        <end position="335"/>
    </location>
</feature>
<dbReference type="PANTHER" id="PTHR11537:SF254">
    <property type="entry name" value="POTASSIUM VOLTAGE-GATED CHANNEL PROTEIN SHAB"/>
    <property type="match status" value="1"/>
</dbReference>
<gene>
    <name evidence="15" type="ORF">DBRI00130_LOCUS1012</name>
</gene>
<keyword evidence="11" id="KW-0175">Coiled coil</keyword>
<evidence type="ECO:0000256" key="4">
    <source>
        <dbReference type="ARBA" id="ARBA00022692"/>
    </source>
</evidence>
<dbReference type="Gene3D" id="1.10.287.70">
    <property type="match status" value="1"/>
</dbReference>
<dbReference type="InterPro" id="IPR028325">
    <property type="entry name" value="VG_K_chnl"/>
</dbReference>
<evidence type="ECO:0000256" key="10">
    <source>
        <dbReference type="ARBA" id="ARBA00023303"/>
    </source>
</evidence>
<keyword evidence="8" id="KW-0406">Ion transport</keyword>
<dbReference type="GO" id="GO:0005249">
    <property type="term" value="F:voltage-gated potassium channel activity"/>
    <property type="evidence" value="ECO:0007669"/>
    <property type="project" value="InterPro"/>
</dbReference>
<dbReference type="GO" id="GO:0008076">
    <property type="term" value="C:voltage-gated potassium channel complex"/>
    <property type="evidence" value="ECO:0007669"/>
    <property type="project" value="InterPro"/>
</dbReference>
<dbReference type="GO" id="GO:0001508">
    <property type="term" value="P:action potential"/>
    <property type="evidence" value="ECO:0007669"/>
    <property type="project" value="TreeGrafter"/>
</dbReference>
<evidence type="ECO:0000256" key="6">
    <source>
        <dbReference type="ARBA" id="ARBA00022958"/>
    </source>
</evidence>
<feature type="coiled-coil region" evidence="11">
    <location>
        <begin position="461"/>
        <end position="488"/>
    </location>
</feature>
<keyword evidence="6" id="KW-0630">Potassium</keyword>
<evidence type="ECO:0000256" key="2">
    <source>
        <dbReference type="ARBA" id="ARBA00022448"/>
    </source>
</evidence>
<protein>
    <recommendedName>
        <fullName evidence="14">Ion transport domain-containing protein</fullName>
    </recommendedName>
</protein>
<keyword evidence="10" id="KW-0407">Ion channel</keyword>
<keyword evidence="3" id="KW-0633">Potassium transport</keyword>
<name>A0A7S4QEL7_9STRA</name>
<evidence type="ECO:0000256" key="3">
    <source>
        <dbReference type="ARBA" id="ARBA00022538"/>
    </source>
</evidence>
<dbReference type="AlphaFoldDB" id="A0A7S4QEL7"/>
<feature type="domain" description="Ion transport" evidence="14">
    <location>
        <begin position="111"/>
        <end position="325"/>
    </location>
</feature>
<evidence type="ECO:0000256" key="11">
    <source>
        <dbReference type="SAM" id="Coils"/>
    </source>
</evidence>
<comment type="subcellular location">
    <subcellularLocation>
        <location evidence="1">Membrane</location>
        <topology evidence="1">Multi-pass membrane protein</topology>
    </subcellularLocation>
</comment>
<feature type="region of interest" description="Disordered" evidence="12">
    <location>
        <begin position="1"/>
        <end position="38"/>
    </location>
</feature>
<feature type="transmembrane region" description="Helical" evidence="13">
    <location>
        <begin position="110"/>
        <end position="129"/>
    </location>
</feature>
<feature type="compositionally biased region" description="Polar residues" evidence="12">
    <location>
        <begin position="23"/>
        <end position="38"/>
    </location>
</feature>
<feature type="transmembrane region" description="Helical" evidence="13">
    <location>
        <begin position="141"/>
        <end position="159"/>
    </location>
</feature>
<proteinExistence type="predicted"/>
<evidence type="ECO:0000256" key="13">
    <source>
        <dbReference type="SAM" id="Phobius"/>
    </source>
</evidence>
<feature type="region of interest" description="Disordered" evidence="12">
    <location>
        <begin position="352"/>
        <end position="379"/>
    </location>
</feature>
<dbReference type="PANTHER" id="PTHR11537">
    <property type="entry name" value="VOLTAGE-GATED POTASSIUM CHANNEL"/>
    <property type="match status" value="1"/>
</dbReference>
<feature type="compositionally biased region" description="Basic and acidic residues" evidence="12">
    <location>
        <begin position="1"/>
        <end position="13"/>
    </location>
</feature>
<feature type="transmembrane region" description="Helical" evidence="13">
    <location>
        <begin position="245"/>
        <end position="267"/>
    </location>
</feature>
<keyword evidence="5" id="KW-0631">Potassium channel</keyword>
<evidence type="ECO:0000256" key="12">
    <source>
        <dbReference type="SAM" id="MobiDB-lite"/>
    </source>
</evidence>
<keyword evidence="9 13" id="KW-0472">Membrane</keyword>
<dbReference type="EMBL" id="HBNS01001273">
    <property type="protein sequence ID" value="CAE4579844.1"/>
    <property type="molecule type" value="Transcribed_RNA"/>
</dbReference>
<evidence type="ECO:0000259" key="14">
    <source>
        <dbReference type="Pfam" id="PF00520"/>
    </source>
</evidence>